<proteinExistence type="predicted"/>
<gene>
    <name evidence="2" type="ORF">BRAFLDRAFT_68541</name>
</gene>
<evidence type="ECO:0000313" key="2">
    <source>
        <dbReference type="EMBL" id="EEN50030.1"/>
    </source>
</evidence>
<reference evidence="2" key="1">
    <citation type="journal article" date="2008" name="Nature">
        <title>The amphioxus genome and the evolution of the chordate karyotype.</title>
        <authorList>
            <consortium name="US DOE Joint Genome Institute (JGI-PGF)"/>
            <person name="Putnam N.H."/>
            <person name="Butts T."/>
            <person name="Ferrier D.E.K."/>
            <person name="Furlong R.F."/>
            <person name="Hellsten U."/>
            <person name="Kawashima T."/>
            <person name="Robinson-Rechavi M."/>
            <person name="Shoguchi E."/>
            <person name="Terry A."/>
            <person name="Yu J.-K."/>
            <person name="Benito-Gutierrez E.L."/>
            <person name="Dubchak I."/>
            <person name="Garcia-Fernandez J."/>
            <person name="Gibson-Brown J.J."/>
            <person name="Grigoriev I.V."/>
            <person name="Horton A.C."/>
            <person name="de Jong P.J."/>
            <person name="Jurka J."/>
            <person name="Kapitonov V.V."/>
            <person name="Kohara Y."/>
            <person name="Kuroki Y."/>
            <person name="Lindquist E."/>
            <person name="Lucas S."/>
            <person name="Osoegawa K."/>
            <person name="Pennacchio L.A."/>
            <person name="Salamov A.A."/>
            <person name="Satou Y."/>
            <person name="Sauka-Spengler T."/>
            <person name="Schmutz J."/>
            <person name="Shin-I T."/>
            <person name="Toyoda A."/>
            <person name="Bronner-Fraser M."/>
            <person name="Fujiyama A."/>
            <person name="Holland L.Z."/>
            <person name="Holland P.W.H."/>
            <person name="Satoh N."/>
            <person name="Rokhsar D.S."/>
        </authorList>
    </citation>
    <scope>NUCLEOTIDE SEQUENCE [LARGE SCALE GENOMIC DNA]</scope>
    <source>
        <strain evidence="2">S238N-H82</strain>
        <tissue evidence="2">Testes</tissue>
    </source>
</reference>
<evidence type="ECO:0000256" key="1">
    <source>
        <dbReference type="SAM" id="MobiDB-lite"/>
    </source>
</evidence>
<name>C3ZAZ3_BRAFL</name>
<protein>
    <submittedName>
        <fullName evidence="2">Uncharacterized protein</fullName>
    </submittedName>
</protein>
<dbReference type="InParanoid" id="C3ZAZ3"/>
<sequence length="236" mass="25517">MAQRKHRQEMKEFVPKLALIEGKLNKLDTLERKLDWLTDKVKKPKSKDFASDEEWLLPRNNEVLLVERLPPASHRPQLVAPKIERLELAEFETGLSALWQTGKMLSVTLPTAPHTAPVPPSATPTANQKVSNTTLAYDPANGPANGPACGPACGPASGPANDPASDHDSGPAHGPAKGPASGHTIGHANRRPKGSNLKDTFGCMVGVLISEFRHFRYKHINPQLDDGTSCPVCPKV</sequence>
<dbReference type="eggNOG" id="ENOG502SXND">
    <property type="taxonomic scope" value="Eukaryota"/>
</dbReference>
<dbReference type="AlphaFoldDB" id="C3ZAZ3"/>
<organism>
    <name type="scientific">Branchiostoma floridae</name>
    <name type="common">Florida lancelet</name>
    <name type="synonym">Amphioxus</name>
    <dbReference type="NCBI Taxonomy" id="7739"/>
    <lineage>
        <taxon>Eukaryota</taxon>
        <taxon>Metazoa</taxon>
        <taxon>Chordata</taxon>
        <taxon>Cephalochordata</taxon>
        <taxon>Leptocardii</taxon>
        <taxon>Amphioxiformes</taxon>
        <taxon>Branchiostomatidae</taxon>
        <taxon>Branchiostoma</taxon>
    </lineage>
</organism>
<feature type="region of interest" description="Disordered" evidence="1">
    <location>
        <begin position="155"/>
        <end position="197"/>
    </location>
</feature>
<accession>C3ZAZ3</accession>
<dbReference type="EMBL" id="GG666603">
    <property type="protein sequence ID" value="EEN50030.1"/>
    <property type="molecule type" value="Genomic_DNA"/>
</dbReference>